<organism evidence="2 3">
    <name type="scientific">Arabidopsis thaliana x Arabidopsis arenosa</name>
    <dbReference type="NCBI Taxonomy" id="1240361"/>
    <lineage>
        <taxon>Eukaryota</taxon>
        <taxon>Viridiplantae</taxon>
        <taxon>Streptophyta</taxon>
        <taxon>Embryophyta</taxon>
        <taxon>Tracheophyta</taxon>
        <taxon>Spermatophyta</taxon>
        <taxon>Magnoliopsida</taxon>
        <taxon>eudicotyledons</taxon>
        <taxon>Gunneridae</taxon>
        <taxon>Pentapetalae</taxon>
        <taxon>rosids</taxon>
        <taxon>malvids</taxon>
        <taxon>Brassicales</taxon>
        <taxon>Brassicaceae</taxon>
        <taxon>Camelineae</taxon>
        <taxon>Arabidopsis</taxon>
    </lineage>
</organism>
<name>A0A8T1YCW3_9BRAS</name>
<proteinExistence type="predicted"/>
<comment type="caution">
    <text evidence="2">The sequence shown here is derived from an EMBL/GenBank/DDBJ whole genome shotgun (WGS) entry which is preliminary data.</text>
</comment>
<evidence type="ECO:0000256" key="1">
    <source>
        <dbReference type="SAM" id="SignalP"/>
    </source>
</evidence>
<sequence length="111" mass="12454">MGENIQRVCASILTVMVVMLSLFEDTKGNNDFAMTPMSEKGLLPNPMSCVSDARKIPDCVEALKQGKLKDIKKECCIILLGLPEDCFGILFPMRFYYRVVLKITCKLIGIF</sequence>
<feature type="signal peptide" evidence="1">
    <location>
        <begin position="1"/>
        <end position="28"/>
    </location>
</feature>
<protein>
    <recommendedName>
        <fullName evidence="4">ECA1 gametogenesis related family protein</fullName>
    </recommendedName>
</protein>
<keyword evidence="1" id="KW-0732">Signal</keyword>
<keyword evidence="3" id="KW-1185">Reference proteome</keyword>
<dbReference type="EMBL" id="JAEFBK010000012">
    <property type="protein sequence ID" value="KAG7543762.1"/>
    <property type="molecule type" value="Genomic_DNA"/>
</dbReference>
<gene>
    <name evidence="2" type="ORF">ISN45_Aa07g036440</name>
</gene>
<evidence type="ECO:0000313" key="3">
    <source>
        <dbReference type="Proteomes" id="UP000694240"/>
    </source>
</evidence>
<dbReference type="AlphaFoldDB" id="A0A8T1YCW3"/>
<dbReference type="Proteomes" id="UP000694240">
    <property type="component" value="Chromosome 12"/>
</dbReference>
<reference evidence="2 3" key="1">
    <citation type="submission" date="2020-12" db="EMBL/GenBank/DDBJ databases">
        <title>Concerted genomic and epigenomic changes stabilize Arabidopsis allopolyploids.</title>
        <authorList>
            <person name="Chen Z."/>
        </authorList>
    </citation>
    <scope>NUCLEOTIDE SEQUENCE [LARGE SCALE GENOMIC DNA]</scope>
    <source>
        <strain evidence="2">Allo738</strain>
        <tissue evidence="2">Leaf</tissue>
    </source>
</reference>
<feature type="chain" id="PRO_5035855641" description="ECA1 gametogenesis related family protein" evidence="1">
    <location>
        <begin position="29"/>
        <end position="111"/>
    </location>
</feature>
<evidence type="ECO:0000313" key="2">
    <source>
        <dbReference type="EMBL" id="KAG7543762.1"/>
    </source>
</evidence>
<evidence type="ECO:0008006" key="4">
    <source>
        <dbReference type="Google" id="ProtNLM"/>
    </source>
</evidence>
<accession>A0A8T1YCW3</accession>